<gene>
    <name evidence="1" type="ORF">V1517DRAFT_326594</name>
</gene>
<accession>A0ACC3TL30</accession>
<name>A0ACC3TL30_9ASCO</name>
<sequence>MAKRRYGKCGRRGIECIYPPTKPTCFVLCGGDDTFPVEHDILPYITSQSSACSPGIQTRGADSATLPLGLDLSGLSSGLVDNQLASRWFTSLETWKINRFPQAEHNSFSTIDLKCHIITIHPWLAQ</sequence>
<organism evidence="1 2">
    <name type="scientific">Lipomyces orientalis</name>
    <dbReference type="NCBI Taxonomy" id="1233043"/>
    <lineage>
        <taxon>Eukaryota</taxon>
        <taxon>Fungi</taxon>
        <taxon>Dikarya</taxon>
        <taxon>Ascomycota</taxon>
        <taxon>Saccharomycotina</taxon>
        <taxon>Lipomycetes</taxon>
        <taxon>Lipomycetales</taxon>
        <taxon>Lipomycetaceae</taxon>
        <taxon>Lipomyces</taxon>
    </lineage>
</organism>
<reference evidence="2" key="1">
    <citation type="journal article" date="2024" name="Front. Bioeng. Biotechnol.">
        <title>Genome-scale model development and genomic sequencing of the oleaginous clade Lipomyces.</title>
        <authorList>
            <person name="Czajka J.J."/>
            <person name="Han Y."/>
            <person name="Kim J."/>
            <person name="Mondo S.J."/>
            <person name="Hofstad B.A."/>
            <person name="Robles A."/>
            <person name="Haridas S."/>
            <person name="Riley R."/>
            <person name="LaButti K."/>
            <person name="Pangilinan J."/>
            <person name="Andreopoulos W."/>
            <person name="Lipzen A."/>
            <person name="Yan J."/>
            <person name="Wang M."/>
            <person name="Ng V."/>
            <person name="Grigoriev I.V."/>
            <person name="Spatafora J.W."/>
            <person name="Magnuson J.K."/>
            <person name="Baker S.E."/>
            <person name="Pomraning K.R."/>
        </authorList>
    </citation>
    <scope>NUCLEOTIDE SEQUENCE [LARGE SCALE GENOMIC DNA]</scope>
    <source>
        <strain evidence="2">CBS 10300</strain>
    </source>
</reference>
<dbReference type="EMBL" id="MU970100">
    <property type="protein sequence ID" value="KAK9321360.1"/>
    <property type="molecule type" value="Genomic_DNA"/>
</dbReference>
<comment type="caution">
    <text evidence="1">The sequence shown here is derived from an EMBL/GenBank/DDBJ whole genome shotgun (WGS) entry which is preliminary data.</text>
</comment>
<proteinExistence type="predicted"/>
<evidence type="ECO:0000313" key="2">
    <source>
        <dbReference type="Proteomes" id="UP001489719"/>
    </source>
</evidence>
<dbReference type="Proteomes" id="UP001489719">
    <property type="component" value="Unassembled WGS sequence"/>
</dbReference>
<keyword evidence="2" id="KW-1185">Reference proteome</keyword>
<evidence type="ECO:0000313" key="1">
    <source>
        <dbReference type="EMBL" id="KAK9321360.1"/>
    </source>
</evidence>
<protein>
    <submittedName>
        <fullName evidence="1">Uncharacterized protein</fullName>
    </submittedName>
</protein>